<reference evidence="1 2" key="1">
    <citation type="submission" date="2015-06" db="EMBL/GenBank/DDBJ databases">
        <title>Genome sequence of Pseudoalteromonas peptidolytica.</title>
        <authorList>
            <person name="Xie B.-B."/>
            <person name="Rong J.-C."/>
            <person name="Qin Q.-L."/>
            <person name="Zhang Y.-Z."/>
        </authorList>
    </citation>
    <scope>NUCLEOTIDE SEQUENCE [LARGE SCALE GENOMIC DNA]</scope>
    <source>
        <strain evidence="1 2">F12-50-A1</strain>
    </source>
</reference>
<dbReference type="Proteomes" id="UP000660708">
    <property type="component" value="Unassembled WGS sequence"/>
</dbReference>
<dbReference type="GO" id="GO:0016706">
    <property type="term" value="F:2-oxoglutarate-dependent dioxygenase activity"/>
    <property type="evidence" value="ECO:0007669"/>
    <property type="project" value="UniProtKB-ARBA"/>
</dbReference>
<dbReference type="AlphaFoldDB" id="A0A8I0T4X8"/>
<evidence type="ECO:0008006" key="3">
    <source>
        <dbReference type="Google" id="ProtNLM"/>
    </source>
</evidence>
<dbReference type="PANTHER" id="PTHR31630:SF6">
    <property type="entry name" value="PHYTANOYL-COA DIOXYGENASE-RELATED"/>
    <property type="match status" value="1"/>
</dbReference>
<evidence type="ECO:0000313" key="1">
    <source>
        <dbReference type="EMBL" id="MBE0346668.1"/>
    </source>
</evidence>
<dbReference type="Gene3D" id="2.60.120.620">
    <property type="entry name" value="q2cbj1_9rhob like domain"/>
    <property type="match status" value="1"/>
</dbReference>
<dbReference type="Pfam" id="PF05721">
    <property type="entry name" value="PhyH"/>
    <property type="match status" value="1"/>
</dbReference>
<organism evidence="1 2">
    <name type="scientific">Pseudoalteromonas peptidolytica F12-50-A1</name>
    <dbReference type="NCBI Taxonomy" id="1315280"/>
    <lineage>
        <taxon>Bacteria</taxon>
        <taxon>Pseudomonadati</taxon>
        <taxon>Pseudomonadota</taxon>
        <taxon>Gammaproteobacteria</taxon>
        <taxon>Alteromonadales</taxon>
        <taxon>Pseudoalteromonadaceae</taxon>
        <taxon>Pseudoalteromonas</taxon>
    </lineage>
</organism>
<sequence>MPDKSIFRIINGIDIYQNKKDVVVVMRESTPNQKLYRLPILDRIWSEANCQVMNKEQRFVPVDFALAKTVFDIIGISQDQAHKLKYQYAHSYTQFVEAIIKLAPQTTEKVELLQHITCGASCPQSYHNKLNTVKQMADVLSADDLACWNTNGYVVVKNAISPSNCQRALSVICDFLEVDINNPDTWYNLDGDKISKTMVHLVQHSALEENRNAVRIHKAFSQLWQTERLQVSADRCGFNPPETVNDVYQGTDLHWDLDFSQPLSFGTQGILYLSDTSQDQGATTVVPGFHHRLANWLDDMPFDPNQPRPDYFHQQGSQAIAANAGDLVIWHHFLPHGGSPNKATMPRIVQYINMQPLQTV</sequence>
<dbReference type="EMBL" id="AQHF01000024">
    <property type="protein sequence ID" value="MBE0346668.1"/>
    <property type="molecule type" value="Genomic_DNA"/>
</dbReference>
<protein>
    <recommendedName>
        <fullName evidence="3">Phytanoyl-CoA dioxygenase</fullName>
    </recommendedName>
</protein>
<dbReference type="InterPro" id="IPR008775">
    <property type="entry name" value="Phytyl_CoA_dOase-like"/>
</dbReference>
<dbReference type="RefSeq" id="WP_244297261.1">
    <property type="nucleotide sequence ID" value="NZ_AQHF01000024.1"/>
</dbReference>
<gene>
    <name evidence="1" type="ORF">PPEP_a2762</name>
</gene>
<dbReference type="SUPFAM" id="SSF51197">
    <property type="entry name" value="Clavaminate synthase-like"/>
    <property type="match status" value="1"/>
</dbReference>
<evidence type="ECO:0000313" key="2">
    <source>
        <dbReference type="Proteomes" id="UP000660708"/>
    </source>
</evidence>
<comment type="caution">
    <text evidence="1">The sequence shown here is derived from an EMBL/GenBank/DDBJ whole genome shotgun (WGS) entry which is preliminary data.</text>
</comment>
<dbReference type="PANTHER" id="PTHR31630">
    <property type="entry name" value="PHYTANOYL-COA DIOXYGENASE-RELATED-RELATED"/>
    <property type="match status" value="1"/>
</dbReference>
<proteinExistence type="predicted"/>
<name>A0A8I0T4X8_9GAMM</name>
<keyword evidence="2" id="KW-1185">Reference proteome</keyword>
<accession>A0A8I0T4X8</accession>